<dbReference type="STRING" id="633194.SAMN05421759_10659"/>
<dbReference type="SUPFAM" id="SSF53383">
    <property type="entry name" value="PLP-dependent transferases"/>
    <property type="match status" value="1"/>
</dbReference>
<dbReference type="CDD" id="cd07377">
    <property type="entry name" value="WHTH_GntR"/>
    <property type="match status" value="1"/>
</dbReference>
<dbReference type="OrthoDB" id="9804020at2"/>
<keyword evidence="3" id="KW-0805">Transcription regulation</keyword>
<evidence type="ECO:0000256" key="2">
    <source>
        <dbReference type="ARBA" id="ARBA00022898"/>
    </source>
</evidence>
<evidence type="ECO:0000259" key="6">
    <source>
        <dbReference type="PROSITE" id="PS50949"/>
    </source>
</evidence>
<dbReference type="SUPFAM" id="SSF46785">
    <property type="entry name" value="Winged helix' DNA-binding domain"/>
    <property type="match status" value="1"/>
</dbReference>
<evidence type="ECO:0000256" key="1">
    <source>
        <dbReference type="ARBA" id="ARBA00005384"/>
    </source>
</evidence>
<proteinExistence type="inferred from homology"/>
<name>A0A1N7MZ54_9RHOB</name>
<dbReference type="GO" id="GO:0003700">
    <property type="term" value="F:DNA-binding transcription factor activity"/>
    <property type="evidence" value="ECO:0007669"/>
    <property type="project" value="InterPro"/>
</dbReference>
<dbReference type="RefSeq" id="WP_076448224.1">
    <property type="nucleotide sequence ID" value="NZ_FTOQ01000006.1"/>
</dbReference>
<dbReference type="InterPro" id="IPR015424">
    <property type="entry name" value="PyrdxlP-dep_Trfase"/>
</dbReference>
<keyword evidence="2" id="KW-0663">Pyridoxal phosphate</keyword>
<dbReference type="Gene3D" id="3.40.640.10">
    <property type="entry name" value="Type I PLP-dependent aspartate aminotransferase-like (Major domain)"/>
    <property type="match status" value="1"/>
</dbReference>
<evidence type="ECO:0000256" key="5">
    <source>
        <dbReference type="ARBA" id="ARBA00023163"/>
    </source>
</evidence>
<dbReference type="GO" id="GO:0003677">
    <property type="term" value="F:DNA binding"/>
    <property type="evidence" value="ECO:0007669"/>
    <property type="project" value="UniProtKB-KW"/>
</dbReference>
<dbReference type="SMART" id="SM00345">
    <property type="entry name" value="HTH_GNTR"/>
    <property type="match status" value="1"/>
</dbReference>
<dbReference type="Pfam" id="PF00392">
    <property type="entry name" value="GntR"/>
    <property type="match status" value="1"/>
</dbReference>
<keyword evidence="5" id="KW-0804">Transcription</keyword>
<evidence type="ECO:0000313" key="7">
    <source>
        <dbReference type="EMBL" id="SIS91221.1"/>
    </source>
</evidence>
<dbReference type="GO" id="GO:0030170">
    <property type="term" value="F:pyridoxal phosphate binding"/>
    <property type="evidence" value="ECO:0007669"/>
    <property type="project" value="InterPro"/>
</dbReference>
<sequence>MDTIISAYGTMPGDGPKYRRLADAIRARIAAGQLAAGQKLPPVRDLAYDLGITPGTVARAYTILTDSGLAEAQVGRGTFIAAPEAASPEATFVWHQPEPSATPGLVSLYSPRLPDRGQVQLIQSAFARLAAMPADRLLNYPSRAGFRPARQAVLDWLGETPLGPVSEQDMVLSHGGQNGIGLVMQAVLRGTRPTILVEELSYPGFRRAADLLRAEVVAVPMDGQGLIPEELDRLARKHDAQLLCTSPEIHNPTGLCTPLARREAVVEVAARRGFHILDDDCYRLGRPAALSYRAILPEQSWYVSSISKTITPALRVGFTIAPKGWRSELRRVAEHGFFGLAQPLADLVCDLLRDPALPHVLGEVRAAYARYIRAAVNGLGAFDITWREDMPFLWLRLPAGWRAAAFVQAAEVQGVQLRAADEFALRDGFAPHAVRLSINAQVPLAEFEAAIGRLRALLDDPPERIAV</sequence>
<feature type="domain" description="HTH gntR-type" evidence="6">
    <location>
        <begin position="15"/>
        <end position="83"/>
    </location>
</feature>
<reference evidence="8" key="1">
    <citation type="submission" date="2017-01" db="EMBL/GenBank/DDBJ databases">
        <authorList>
            <person name="Varghese N."/>
            <person name="Submissions S."/>
        </authorList>
    </citation>
    <scope>NUCLEOTIDE SEQUENCE [LARGE SCALE GENOMIC DNA]</scope>
    <source>
        <strain evidence="8">DSM 29430</strain>
    </source>
</reference>
<accession>A0A1N7MZ54</accession>
<gene>
    <name evidence="7" type="ORF">SAMN05421759_10659</name>
</gene>
<dbReference type="AlphaFoldDB" id="A0A1N7MZ54"/>
<dbReference type="InterPro" id="IPR000524">
    <property type="entry name" value="Tscrpt_reg_HTH_GntR"/>
</dbReference>
<dbReference type="CDD" id="cd00609">
    <property type="entry name" value="AAT_like"/>
    <property type="match status" value="1"/>
</dbReference>
<evidence type="ECO:0000256" key="3">
    <source>
        <dbReference type="ARBA" id="ARBA00023015"/>
    </source>
</evidence>
<dbReference type="PANTHER" id="PTHR46577">
    <property type="entry name" value="HTH-TYPE TRANSCRIPTIONAL REGULATORY PROTEIN GABR"/>
    <property type="match status" value="1"/>
</dbReference>
<dbReference type="EMBL" id="FTOQ01000006">
    <property type="protein sequence ID" value="SIS91221.1"/>
    <property type="molecule type" value="Genomic_DNA"/>
</dbReference>
<keyword evidence="8" id="KW-1185">Reference proteome</keyword>
<dbReference type="Pfam" id="PF00155">
    <property type="entry name" value="Aminotran_1_2"/>
    <property type="match status" value="1"/>
</dbReference>
<dbReference type="InterPro" id="IPR036388">
    <property type="entry name" value="WH-like_DNA-bd_sf"/>
</dbReference>
<keyword evidence="4" id="KW-0238">DNA-binding</keyword>
<organism evidence="7 8">
    <name type="scientific">Roseivivax lentus</name>
    <dbReference type="NCBI Taxonomy" id="633194"/>
    <lineage>
        <taxon>Bacteria</taxon>
        <taxon>Pseudomonadati</taxon>
        <taxon>Pseudomonadota</taxon>
        <taxon>Alphaproteobacteria</taxon>
        <taxon>Rhodobacterales</taxon>
        <taxon>Roseobacteraceae</taxon>
        <taxon>Roseivivax</taxon>
    </lineage>
</organism>
<dbReference type="InterPro" id="IPR051446">
    <property type="entry name" value="HTH_trans_reg/aminotransferase"/>
</dbReference>
<dbReference type="PANTHER" id="PTHR46577:SF1">
    <property type="entry name" value="HTH-TYPE TRANSCRIPTIONAL REGULATORY PROTEIN GABR"/>
    <property type="match status" value="1"/>
</dbReference>
<protein>
    <submittedName>
        <fullName evidence="7">Transcriptional regulator, GntR family</fullName>
    </submittedName>
</protein>
<dbReference type="PROSITE" id="PS50949">
    <property type="entry name" value="HTH_GNTR"/>
    <property type="match status" value="1"/>
</dbReference>
<dbReference type="InterPro" id="IPR036390">
    <property type="entry name" value="WH_DNA-bd_sf"/>
</dbReference>
<evidence type="ECO:0000256" key="4">
    <source>
        <dbReference type="ARBA" id="ARBA00023125"/>
    </source>
</evidence>
<dbReference type="Proteomes" id="UP000186684">
    <property type="component" value="Unassembled WGS sequence"/>
</dbReference>
<evidence type="ECO:0000313" key="8">
    <source>
        <dbReference type="Proteomes" id="UP000186684"/>
    </source>
</evidence>
<dbReference type="Gene3D" id="1.10.10.10">
    <property type="entry name" value="Winged helix-like DNA-binding domain superfamily/Winged helix DNA-binding domain"/>
    <property type="match status" value="1"/>
</dbReference>
<comment type="similarity">
    <text evidence="1">In the C-terminal section; belongs to the class-I pyridoxal-phosphate-dependent aminotransferase family.</text>
</comment>
<dbReference type="InterPro" id="IPR004839">
    <property type="entry name" value="Aminotransferase_I/II_large"/>
</dbReference>
<dbReference type="InterPro" id="IPR015421">
    <property type="entry name" value="PyrdxlP-dep_Trfase_major"/>
</dbReference>